<comment type="caution">
    <text evidence="2">The sequence shown here is derived from an EMBL/GenBank/DDBJ whole genome shotgun (WGS) entry which is preliminary data.</text>
</comment>
<reference evidence="2" key="2">
    <citation type="submission" date="2023-06" db="EMBL/GenBank/DDBJ databases">
        <authorList>
            <consortium name="Lawrence Berkeley National Laboratory"/>
            <person name="Haridas S."/>
            <person name="Hensen N."/>
            <person name="Bonometti L."/>
            <person name="Westerberg I."/>
            <person name="Brannstrom I.O."/>
            <person name="Guillou S."/>
            <person name="Cros-Aarteil S."/>
            <person name="Calhoun S."/>
            <person name="Kuo A."/>
            <person name="Mondo S."/>
            <person name="Pangilinan J."/>
            <person name="Riley R."/>
            <person name="Labutti K."/>
            <person name="Andreopoulos B."/>
            <person name="Lipzen A."/>
            <person name="Chen C."/>
            <person name="Yanf M."/>
            <person name="Daum C."/>
            <person name="Ng V."/>
            <person name="Clum A."/>
            <person name="Steindorff A."/>
            <person name="Ohm R."/>
            <person name="Martin F."/>
            <person name="Silar P."/>
            <person name="Natvig D."/>
            <person name="Lalanne C."/>
            <person name="Gautier V."/>
            <person name="Ament-Velasquez S.L."/>
            <person name="Kruys A."/>
            <person name="Hutchinson M.I."/>
            <person name="Powell A.J."/>
            <person name="Barry K."/>
            <person name="Miller A.N."/>
            <person name="Grigoriev I.V."/>
            <person name="Debuchy R."/>
            <person name="Gladieux P."/>
            <person name="Thoren M.H."/>
            <person name="Johannesson H."/>
        </authorList>
    </citation>
    <scope>NUCLEOTIDE SEQUENCE</scope>
    <source>
        <strain evidence="2">CBS 955.72</strain>
    </source>
</reference>
<accession>A0AAJ0HHN1</accession>
<organism evidence="2 3">
    <name type="scientific">Lasiosphaeria hispida</name>
    <dbReference type="NCBI Taxonomy" id="260671"/>
    <lineage>
        <taxon>Eukaryota</taxon>
        <taxon>Fungi</taxon>
        <taxon>Dikarya</taxon>
        <taxon>Ascomycota</taxon>
        <taxon>Pezizomycotina</taxon>
        <taxon>Sordariomycetes</taxon>
        <taxon>Sordariomycetidae</taxon>
        <taxon>Sordariales</taxon>
        <taxon>Lasiosphaeriaceae</taxon>
        <taxon>Lasiosphaeria</taxon>
    </lineage>
</organism>
<keyword evidence="3" id="KW-1185">Reference proteome</keyword>
<proteinExistence type="predicted"/>
<name>A0AAJ0HHN1_9PEZI</name>
<feature type="region of interest" description="Disordered" evidence="1">
    <location>
        <begin position="64"/>
        <end position="106"/>
    </location>
</feature>
<dbReference type="EMBL" id="JAUIQD010000004">
    <property type="protein sequence ID" value="KAK3352799.1"/>
    <property type="molecule type" value="Genomic_DNA"/>
</dbReference>
<evidence type="ECO:0000256" key="1">
    <source>
        <dbReference type="SAM" id="MobiDB-lite"/>
    </source>
</evidence>
<reference evidence="2" key="1">
    <citation type="journal article" date="2023" name="Mol. Phylogenet. Evol.">
        <title>Genome-scale phylogeny and comparative genomics of the fungal order Sordariales.</title>
        <authorList>
            <person name="Hensen N."/>
            <person name="Bonometti L."/>
            <person name="Westerberg I."/>
            <person name="Brannstrom I.O."/>
            <person name="Guillou S."/>
            <person name="Cros-Aarteil S."/>
            <person name="Calhoun S."/>
            <person name="Haridas S."/>
            <person name="Kuo A."/>
            <person name="Mondo S."/>
            <person name="Pangilinan J."/>
            <person name="Riley R."/>
            <person name="LaButti K."/>
            <person name="Andreopoulos B."/>
            <person name="Lipzen A."/>
            <person name="Chen C."/>
            <person name="Yan M."/>
            <person name="Daum C."/>
            <person name="Ng V."/>
            <person name="Clum A."/>
            <person name="Steindorff A."/>
            <person name="Ohm R.A."/>
            <person name="Martin F."/>
            <person name="Silar P."/>
            <person name="Natvig D.O."/>
            <person name="Lalanne C."/>
            <person name="Gautier V."/>
            <person name="Ament-Velasquez S.L."/>
            <person name="Kruys A."/>
            <person name="Hutchinson M.I."/>
            <person name="Powell A.J."/>
            <person name="Barry K."/>
            <person name="Miller A.N."/>
            <person name="Grigoriev I.V."/>
            <person name="Debuchy R."/>
            <person name="Gladieux P."/>
            <person name="Hiltunen Thoren M."/>
            <person name="Johannesson H."/>
        </authorList>
    </citation>
    <scope>NUCLEOTIDE SEQUENCE</scope>
    <source>
        <strain evidence="2">CBS 955.72</strain>
    </source>
</reference>
<evidence type="ECO:0000313" key="3">
    <source>
        <dbReference type="Proteomes" id="UP001275084"/>
    </source>
</evidence>
<dbReference type="Proteomes" id="UP001275084">
    <property type="component" value="Unassembled WGS sequence"/>
</dbReference>
<sequence length="106" mass="10909">MPFLLLRSPRPLTLAAVSSSAATARSGGRPLAVLTICLPCLCLVELSPDGVGLALFGLALGLNGPGGKKQVGRSRIQRTQHTTKDVEVGLQPKGARPLSALQSSPV</sequence>
<evidence type="ECO:0000313" key="2">
    <source>
        <dbReference type="EMBL" id="KAK3352799.1"/>
    </source>
</evidence>
<dbReference type="AlphaFoldDB" id="A0AAJ0HHN1"/>
<protein>
    <submittedName>
        <fullName evidence="2">Uncharacterized protein</fullName>
    </submittedName>
</protein>
<gene>
    <name evidence="2" type="ORF">B0T25DRAFT_192935</name>
</gene>